<dbReference type="CDD" id="cd14978">
    <property type="entry name" value="7tmA_FMRFamide_R-like"/>
    <property type="match status" value="1"/>
</dbReference>
<dbReference type="PRINTS" id="PR00237">
    <property type="entry name" value="GPCRRHODOPSN"/>
</dbReference>
<dbReference type="PANTHER" id="PTHR24243">
    <property type="entry name" value="G-PROTEIN COUPLED RECEPTOR"/>
    <property type="match status" value="1"/>
</dbReference>
<gene>
    <name evidence="9" type="ORF">CGI_10007303</name>
</gene>
<evidence type="ECO:0000256" key="1">
    <source>
        <dbReference type="ARBA" id="ARBA00004141"/>
    </source>
</evidence>
<evidence type="ECO:0000256" key="4">
    <source>
        <dbReference type="ARBA" id="ARBA00023040"/>
    </source>
</evidence>
<comment type="subcellular location">
    <subcellularLocation>
        <location evidence="1">Membrane</location>
        <topology evidence="1">Multi-pass membrane protein</topology>
    </subcellularLocation>
</comment>
<feature type="domain" description="G-protein coupled receptors family 1 profile" evidence="8">
    <location>
        <begin position="40"/>
        <end position="314"/>
    </location>
</feature>
<dbReference type="PROSITE" id="PS50262">
    <property type="entry name" value="G_PROTEIN_RECEP_F1_2"/>
    <property type="match status" value="1"/>
</dbReference>
<keyword evidence="7" id="KW-0807">Transducer</keyword>
<dbReference type="InterPro" id="IPR000276">
    <property type="entry name" value="GPCR_Rhodpsn"/>
</dbReference>
<dbReference type="OrthoDB" id="9990906at2759"/>
<keyword evidence="5" id="KW-0472">Membrane</keyword>
<dbReference type="InterPro" id="IPR017452">
    <property type="entry name" value="GPCR_Rhodpsn_7TM"/>
</dbReference>
<evidence type="ECO:0000256" key="7">
    <source>
        <dbReference type="ARBA" id="ARBA00023224"/>
    </source>
</evidence>
<dbReference type="GO" id="GO:0004930">
    <property type="term" value="F:G protein-coupled receptor activity"/>
    <property type="evidence" value="ECO:0007669"/>
    <property type="project" value="UniProtKB-KW"/>
</dbReference>
<dbReference type="PANTHER" id="PTHR24243:SF230">
    <property type="entry name" value="G-PROTEIN COUPLED RECEPTORS FAMILY 1 PROFILE DOMAIN-CONTAINING PROTEIN"/>
    <property type="match status" value="1"/>
</dbReference>
<dbReference type="SUPFAM" id="SSF81321">
    <property type="entry name" value="Family A G protein-coupled receptor-like"/>
    <property type="match status" value="1"/>
</dbReference>
<evidence type="ECO:0000256" key="6">
    <source>
        <dbReference type="ARBA" id="ARBA00023170"/>
    </source>
</evidence>
<keyword evidence="6 9" id="KW-0675">Receptor</keyword>
<sequence length="367" mass="41564">MNTTRPVAVSHGSVYEEPDQTSLTIRLVVLPFIFVVGFFGNTLSASLFLGKTLRTKSCSIYLATKTISDNGFLLSLFVAWLDFVDVRIFHTQVVCHVAIFISYACGFVSVWSVVMVTVDNYIRICRPSEVSSLCTPYIAWRLTVFGVVFACMLYNFPLWTLDVSTSNPHQKTFCQTLPKFERFEVVMTYLDTVLTLVLPLFIIITLVCVIAVRLVDVSKRKDRLRKSSSYASVNSTVNGSQNGPALPYSQVTKMLLSVSLVFVCLHTPSHAIRMKVTLEDLLGQTTVASETDRMLNHFFLVLYYLNFAVYFFIFVGCGRNFRNVLKKKVKQICDSHNNVTSTSNVVRNRMWSEDRDLETTKDTLDVD</sequence>
<dbReference type="InParanoid" id="K1PUA5"/>
<dbReference type="GO" id="GO:0005886">
    <property type="term" value="C:plasma membrane"/>
    <property type="evidence" value="ECO:0007669"/>
    <property type="project" value="TreeGrafter"/>
</dbReference>
<protein>
    <submittedName>
        <fullName evidence="9">Mu-type opioid receptor</fullName>
    </submittedName>
</protein>
<keyword evidence="3" id="KW-1133">Transmembrane helix</keyword>
<name>K1PUA5_MAGGI</name>
<evidence type="ECO:0000259" key="8">
    <source>
        <dbReference type="PROSITE" id="PS50262"/>
    </source>
</evidence>
<keyword evidence="4" id="KW-0297">G-protein coupled receptor</keyword>
<dbReference type="KEGG" id="crg:105326974"/>
<keyword evidence="2" id="KW-0812">Transmembrane</keyword>
<organism evidence="9">
    <name type="scientific">Magallana gigas</name>
    <name type="common">Pacific oyster</name>
    <name type="synonym">Crassostrea gigas</name>
    <dbReference type="NCBI Taxonomy" id="29159"/>
    <lineage>
        <taxon>Eukaryota</taxon>
        <taxon>Metazoa</taxon>
        <taxon>Spiralia</taxon>
        <taxon>Lophotrochozoa</taxon>
        <taxon>Mollusca</taxon>
        <taxon>Bivalvia</taxon>
        <taxon>Autobranchia</taxon>
        <taxon>Pteriomorphia</taxon>
        <taxon>Ostreida</taxon>
        <taxon>Ostreoidea</taxon>
        <taxon>Ostreidae</taxon>
        <taxon>Magallana</taxon>
    </lineage>
</organism>
<dbReference type="Gene3D" id="1.20.1070.10">
    <property type="entry name" value="Rhodopsin 7-helix transmembrane proteins"/>
    <property type="match status" value="1"/>
</dbReference>
<evidence type="ECO:0000256" key="2">
    <source>
        <dbReference type="ARBA" id="ARBA00022692"/>
    </source>
</evidence>
<dbReference type="AlphaFoldDB" id="K1PUA5"/>
<evidence type="ECO:0000313" key="9">
    <source>
        <dbReference type="EMBL" id="EKC19920.1"/>
    </source>
</evidence>
<dbReference type="EMBL" id="JH816219">
    <property type="protein sequence ID" value="EKC19920.1"/>
    <property type="molecule type" value="Genomic_DNA"/>
</dbReference>
<evidence type="ECO:0000256" key="3">
    <source>
        <dbReference type="ARBA" id="ARBA00022989"/>
    </source>
</evidence>
<proteinExistence type="predicted"/>
<accession>K1PUA5</accession>
<evidence type="ECO:0000256" key="5">
    <source>
        <dbReference type="ARBA" id="ARBA00023136"/>
    </source>
</evidence>
<dbReference type="HOGENOM" id="CLU_009579_24_0_1"/>
<reference evidence="9" key="1">
    <citation type="journal article" date="2012" name="Nature">
        <title>The oyster genome reveals stress adaptation and complexity of shell formation.</title>
        <authorList>
            <person name="Zhang G."/>
            <person name="Fang X."/>
            <person name="Guo X."/>
            <person name="Li L."/>
            <person name="Luo R."/>
            <person name="Xu F."/>
            <person name="Yang P."/>
            <person name="Zhang L."/>
            <person name="Wang X."/>
            <person name="Qi H."/>
            <person name="Xiong Z."/>
            <person name="Que H."/>
            <person name="Xie Y."/>
            <person name="Holland P.W."/>
            <person name="Paps J."/>
            <person name="Zhu Y."/>
            <person name="Wu F."/>
            <person name="Chen Y."/>
            <person name="Wang J."/>
            <person name="Peng C."/>
            <person name="Meng J."/>
            <person name="Yang L."/>
            <person name="Liu J."/>
            <person name="Wen B."/>
            <person name="Zhang N."/>
            <person name="Huang Z."/>
            <person name="Zhu Q."/>
            <person name="Feng Y."/>
            <person name="Mount A."/>
            <person name="Hedgecock D."/>
            <person name="Xu Z."/>
            <person name="Liu Y."/>
            <person name="Domazet-Loso T."/>
            <person name="Du Y."/>
            <person name="Sun X."/>
            <person name="Zhang S."/>
            <person name="Liu B."/>
            <person name="Cheng P."/>
            <person name="Jiang X."/>
            <person name="Li J."/>
            <person name="Fan D."/>
            <person name="Wang W."/>
            <person name="Fu W."/>
            <person name="Wang T."/>
            <person name="Wang B."/>
            <person name="Zhang J."/>
            <person name="Peng Z."/>
            <person name="Li Y."/>
            <person name="Li N."/>
            <person name="Wang J."/>
            <person name="Chen M."/>
            <person name="He Y."/>
            <person name="Tan F."/>
            <person name="Song X."/>
            <person name="Zheng Q."/>
            <person name="Huang R."/>
            <person name="Yang H."/>
            <person name="Du X."/>
            <person name="Chen L."/>
            <person name="Yang M."/>
            <person name="Gaffney P.M."/>
            <person name="Wang S."/>
            <person name="Luo L."/>
            <person name="She Z."/>
            <person name="Ming Y."/>
            <person name="Huang W."/>
            <person name="Zhang S."/>
            <person name="Huang B."/>
            <person name="Zhang Y."/>
            <person name="Qu T."/>
            <person name="Ni P."/>
            <person name="Miao G."/>
            <person name="Wang J."/>
            <person name="Wang Q."/>
            <person name="Steinberg C.E."/>
            <person name="Wang H."/>
            <person name="Li N."/>
            <person name="Qian L."/>
            <person name="Zhang G."/>
            <person name="Li Y."/>
            <person name="Yang H."/>
            <person name="Liu X."/>
            <person name="Wang J."/>
            <person name="Yin Y."/>
            <person name="Wang J."/>
        </authorList>
    </citation>
    <scope>NUCLEOTIDE SEQUENCE [LARGE SCALE GENOMIC DNA]</scope>
    <source>
        <strain evidence="9">05x7-T-G4-1.051#20</strain>
    </source>
</reference>
<dbReference type="Pfam" id="PF00001">
    <property type="entry name" value="7tm_1"/>
    <property type="match status" value="1"/>
</dbReference>